<evidence type="ECO:0000256" key="1">
    <source>
        <dbReference type="ARBA" id="ARBA00004251"/>
    </source>
</evidence>
<comment type="subcellular location">
    <subcellularLocation>
        <location evidence="1">Cell membrane</location>
        <topology evidence="1">Single-pass type I membrane protein</topology>
    </subcellularLocation>
</comment>
<dbReference type="PANTHER" id="PTHR25466:SF9">
    <property type="entry name" value="FIBRONECTIN TYPE-III DOMAIN-CONTAINING PROTEIN"/>
    <property type="match status" value="1"/>
</dbReference>
<dbReference type="InterPro" id="IPR051713">
    <property type="entry name" value="T-cell_Activation_Regulation"/>
</dbReference>
<dbReference type="Gene3D" id="2.60.40.10">
    <property type="entry name" value="Immunoglobulins"/>
    <property type="match status" value="1"/>
</dbReference>
<dbReference type="SMART" id="SM00409">
    <property type="entry name" value="IG"/>
    <property type="match status" value="1"/>
</dbReference>
<evidence type="ECO:0000256" key="10">
    <source>
        <dbReference type="ARBA" id="ARBA00023319"/>
    </source>
</evidence>
<evidence type="ECO:0000256" key="6">
    <source>
        <dbReference type="ARBA" id="ARBA00023136"/>
    </source>
</evidence>
<dbReference type="PANTHER" id="PTHR25466">
    <property type="entry name" value="T-LYMPHOCYTE ACTIVATION ANTIGEN"/>
    <property type="match status" value="1"/>
</dbReference>
<name>A0A6I8RT83_XENTR</name>
<accession>A0A6I8RT83</accession>
<protein>
    <recommendedName>
        <fullName evidence="11">Ig-like domain-containing protein</fullName>
    </recommendedName>
</protein>
<dbReference type="InterPro" id="IPR013783">
    <property type="entry name" value="Ig-like_fold"/>
</dbReference>
<keyword evidence="8" id="KW-0675">Receptor</keyword>
<evidence type="ECO:0000256" key="3">
    <source>
        <dbReference type="ARBA" id="ARBA00022692"/>
    </source>
</evidence>
<dbReference type="CDD" id="cd00096">
    <property type="entry name" value="Ig"/>
    <property type="match status" value="1"/>
</dbReference>
<keyword evidence="5" id="KW-1133">Transmembrane helix</keyword>
<evidence type="ECO:0000256" key="2">
    <source>
        <dbReference type="ARBA" id="ARBA00022475"/>
    </source>
</evidence>
<proteinExistence type="predicted"/>
<keyword evidence="4" id="KW-0732">Signal</keyword>
<keyword evidence="10" id="KW-0393">Immunoglobulin domain</keyword>
<evidence type="ECO:0000256" key="8">
    <source>
        <dbReference type="ARBA" id="ARBA00023170"/>
    </source>
</evidence>
<dbReference type="Pfam" id="PF07686">
    <property type="entry name" value="V-set"/>
    <property type="match status" value="1"/>
</dbReference>
<evidence type="ECO:0000256" key="7">
    <source>
        <dbReference type="ARBA" id="ARBA00023157"/>
    </source>
</evidence>
<sequence>MLRSRRATDTWAHREFSWYPGGPLQHCDIVGQNGFPPHRAIKGSDSVIPCTSDVNGPPVQTIIWYFQHKEILRYDGEIRAVDPRYSLSTNRARDGTASLVISNITITDGGTYTCSLLYGQGKEDMEVTVDIQGKQTETTFISKASGVQDIFGENSTHFIFLSLIMPSAEFPGNNPLPSPPELCKCGQTEVLNTNF</sequence>
<evidence type="ECO:0000259" key="11">
    <source>
        <dbReference type="PROSITE" id="PS50835"/>
    </source>
</evidence>
<reference evidence="12" key="1">
    <citation type="journal article" date="2010" name="Science">
        <title>The genome of the Western clawed frog Xenopus tropicalis.</title>
        <authorList>
            <person name="Hellsten U."/>
            <person name="Harland R.M."/>
            <person name="Gilchrist M.J."/>
            <person name="Hendrix D."/>
            <person name="Jurka J."/>
            <person name="Kapitonov V."/>
            <person name="Ovcharenko I."/>
            <person name="Putnam N.H."/>
            <person name="Shu S."/>
            <person name="Taher L."/>
            <person name="Blitz I.L."/>
            <person name="Blumberg B."/>
            <person name="Dichmann D.S."/>
            <person name="Dubchak I."/>
            <person name="Amaya E."/>
            <person name="Detter J.C."/>
            <person name="Fletcher R."/>
            <person name="Gerhard D.S."/>
            <person name="Goodstein D."/>
            <person name="Graves T."/>
            <person name="Grigoriev I.V."/>
            <person name="Grimwood J."/>
            <person name="Kawashima T."/>
            <person name="Lindquist E."/>
            <person name="Lucas S.M."/>
            <person name="Mead P.E."/>
            <person name="Mitros T."/>
            <person name="Ogino H."/>
            <person name="Ohta Y."/>
            <person name="Poliakov A.V."/>
            <person name="Pollet N."/>
            <person name="Robert J."/>
            <person name="Salamov A."/>
            <person name="Sater A.K."/>
            <person name="Schmutz J."/>
            <person name="Terry A."/>
            <person name="Vize P.D."/>
            <person name="Warren W.C."/>
            <person name="Wells D."/>
            <person name="Wills A."/>
            <person name="Wilson R.K."/>
            <person name="Zimmerman L.B."/>
            <person name="Zorn A.M."/>
            <person name="Grainger R."/>
            <person name="Grammer T."/>
            <person name="Khokha M.K."/>
            <person name="Richardson P.M."/>
            <person name="Rokhsar D.S."/>
        </authorList>
    </citation>
    <scope>NUCLEOTIDE SEQUENCE [LARGE SCALE GENOMIC DNA]</scope>
    <source>
        <strain evidence="12">Nigerian</strain>
    </source>
</reference>
<keyword evidence="3" id="KW-0812">Transmembrane</keyword>
<dbReference type="InterPro" id="IPR003599">
    <property type="entry name" value="Ig_sub"/>
</dbReference>
<organism evidence="12">
    <name type="scientific">Xenopus tropicalis</name>
    <name type="common">Western clawed frog</name>
    <name type="synonym">Silurana tropicalis</name>
    <dbReference type="NCBI Taxonomy" id="8364"/>
    <lineage>
        <taxon>Eukaryota</taxon>
        <taxon>Metazoa</taxon>
        <taxon>Chordata</taxon>
        <taxon>Craniata</taxon>
        <taxon>Vertebrata</taxon>
        <taxon>Euteleostomi</taxon>
        <taxon>Amphibia</taxon>
        <taxon>Batrachia</taxon>
        <taxon>Anura</taxon>
        <taxon>Pipoidea</taxon>
        <taxon>Pipidae</taxon>
        <taxon>Xenopodinae</taxon>
        <taxon>Xenopus</taxon>
        <taxon>Silurana</taxon>
    </lineage>
</organism>
<evidence type="ECO:0000256" key="9">
    <source>
        <dbReference type="ARBA" id="ARBA00023180"/>
    </source>
</evidence>
<dbReference type="SUPFAM" id="SSF48726">
    <property type="entry name" value="Immunoglobulin"/>
    <property type="match status" value="1"/>
</dbReference>
<dbReference type="GeneTree" id="ENSGT01020000230940"/>
<dbReference type="InterPro" id="IPR013106">
    <property type="entry name" value="Ig_V-set"/>
</dbReference>
<dbReference type="Bgee" id="ENSXETG00000035514">
    <property type="expression patterns" value="Expressed in liver and 4 other cell types or tissues"/>
</dbReference>
<dbReference type="InterPro" id="IPR007110">
    <property type="entry name" value="Ig-like_dom"/>
</dbReference>
<feature type="domain" description="Ig-like" evidence="11">
    <location>
        <begin position="20"/>
        <end position="130"/>
    </location>
</feature>
<evidence type="ECO:0000256" key="4">
    <source>
        <dbReference type="ARBA" id="ARBA00022729"/>
    </source>
</evidence>
<dbReference type="PROSITE" id="PS50835">
    <property type="entry name" value="IG_LIKE"/>
    <property type="match status" value="1"/>
</dbReference>
<keyword evidence="9" id="KW-0325">Glycoprotein</keyword>
<keyword evidence="6" id="KW-0472">Membrane</keyword>
<keyword evidence="7" id="KW-1015">Disulfide bond</keyword>
<dbReference type="InterPro" id="IPR036179">
    <property type="entry name" value="Ig-like_dom_sf"/>
</dbReference>
<dbReference type="InParanoid" id="A0A6I8RT83"/>
<dbReference type="GO" id="GO:0005886">
    <property type="term" value="C:plasma membrane"/>
    <property type="evidence" value="ECO:0007669"/>
    <property type="project" value="UniProtKB-SubCell"/>
</dbReference>
<dbReference type="AlphaFoldDB" id="A0A6I8RT83"/>
<keyword evidence="2" id="KW-1003">Cell membrane</keyword>
<evidence type="ECO:0000313" key="12">
    <source>
        <dbReference type="Ensembl" id="ENSXETP00000083779"/>
    </source>
</evidence>
<evidence type="ECO:0000256" key="5">
    <source>
        <dbReference type="ARBA" id="ARBA00022989"/>
    </source>
</evidence>
<reference evidence="12" key="2">
    <citation type="submission" date="2020-05" db="UniProtKB">
        <authorList>
            <consortium name="Ensembl"/>
        </authorList>
    </citation>
    <scope>IDENTIFICATION</scope>
</reference>
<dbReference type="Ensembl" id="ENSXETT00000095383">
    <property type="protein sequence ID" value="ENSXETP00000083779"/>
    <property type="gene ID" value="ENSXETG00000035514"/>
</dbReference>